<dbReference type="InterPro" id="IPR001547">
    <property type="entry name" value="Glyco_hydro_5"/>
</dbReference>
<dbReference type="AlphaFoldDB" id="A0A3D8R7G7"/>
<sequence length="426" mass="46864">MHLSKLLSFTQLLLSLPLVTSSPARYLDTRASWPYGPLTTKGRWILDSAGHNITYAGANWPGAADTMIPEGLQYSSIAGIVGKLKEMGMNVIRLTYAIEMVDDYYANGMKDTSILTSFQKALGTANGTAVFNAVVKNNPTFSANTTRMQVFDAIAAECLAQEVYVHLDNHMSKAKWCCNTDDGNSWFGDTEFNVTNWLRGLHYMATRASGWGALVSMSLRNELRSPDDNATLVADAYNWADWYENVVPAMKAINSANPNTLIFLSGLGFDTDMSPIPTAASLGSNYTFLKTDFAFADKLVIELHNYATTATNCTSLEASLYTDGYNAMNPADPSVVNVFPVVMTEWGHGQDAATYQTVYQTCLSSYLTGIKGGWMVWVLAGGYYIREGTQDYDETWGLLNHNWTAFRDEADVVSVIEPMVAGTKIF</sequence>
<keyword evidence="5" id="KW-0732">Signal</keyword>
<feature type="signal peptide" evidence="5">
    <location>
        <begin position="1"/>
        <end position="21"/>
    </location>
</feature>
<dbReference type="EMBL" id="PDLM01000009">
    <property type="protein sequence ID" value="RDW69774.1"/>
    <property type="molecule type" value="Genomic_DNA"/>
</dbReference>
<keyword evidence="8" id="KW-1185">Reference proteome</keyword>
<dbReference type="GO" id="GO:0004553">
    <property type="term" value="F:hydrolase activity, hydrolyzing O-glycosyl compounds"/>
    <property type="evidence" value="ECO:0007669"/>
    <property type="project" value="InterPro"/>
</dbReference>
<evidence type="ECO:0000256" key="5">
    <source>
        <dbReference type="SAM" id="SignalP"/>
    </source>
</evidence>
<evidence type="ECO:0000313" key="7">
    <source>
        <dbReference type="EMBL" id="RDW69774.1"/>
    </source>
</evidence>
<dbReference type="STRING" id="1849047.A0A3D8R7G7"/>
<reference evidence="7 8" key="1">
    <citation type="journal article" date="2018" name="IMA Fungus">
        <title>IMA Genome-F 9: Draft genome sequence of Annulohypoxylon stygium, Aspergillus mulundensis, Berkeleyomyces basicola (syn. Thielaviopsis basicola), Ceratocystis smalleyi, two Cercospora beticola strains, Coleophoma cylindrospora, Fusarium fracticaudum, Phialophora cf. hyalina, and Morchella septimelata.</title>
        <authorList>
            <person name="Wingfield B.D."/>
            <person name="Bills G.F."/>
            <person name="Dong Y."/>
            <person name="Huang W."/>
            <person name="Nel W.J."/>
            <person name="Swalarsk-Parry B.S."/>
            <person name="Vaghefi N."/>
            <person name="Wilken P.M."/>
            <person name="An Z."/>
            <person name="de Beer Z.W."/>
            <person name="De Vos L."/>
            <person name="Chen L."/>
            <person name="Duong T.A."/>
            <person name="Gao Y."/>
            <person name="Hammerbacher A."/>
            <person name="Kikkert J.R."/>
            <person name="Li Y."/>
            <person name="Li H."/>
            <person name="Li K."/>
            <person name="Li Q."/>
            <person name="Liu X."/>
            <person name="Ma X."/>
            <person name="Naidoo K."/>
            <person name="Pethybridge S.J."/>
            <person name="Sun J."/>
            <person name="Steenkamp E.T."/>
            <person name="van der Nest M.A."/>
            <person name="van Wyk S."/>
            <person name="Wingfield M.J."/>
            <person name="Xiong C."/>
            <person name="Yue Q."/>
            <person name="Zhang X."/>
        </authorList>
    </citation>
    <scope>NUCLEOTIDE SEQUENCE [LARGE SCALE GENOMIC DNA]</scope>
    <source>
        <strain evidence="7 8">BP6252</strain>
    </source>
</reference>
<evidence type="ECO:0000256" key="1">
    <source>
        <dbReference type="ARBA" id="ARBA00005641"/>
    </source>
</evidence>
<keyword evidence="2 4" id="KW-0378">Hydrolase</keyword>
<dbReference type="PANTHER" id="PTHR31263:SF0">
    <property type="entry name" value="CELLULASE FAMILY PROTEIN (AFU_ORTHOLOGUE AFUA_5G14560)"/>
    <property type="match status" value="1"/>
</dbReference>
<dbReference type="OrthoDB" id="442731at2759"/>
<comment type="caution">
    <text evidence="7">The sequence shown here is derived from an EMBL/GenBank/DDBJ whole genome shotgun (WGS) entry which is preliminary data.</text>
</comment>
<keyword evidence="3 4" id="KW-0326">Glycosidase</keyword>
<dbReference type="InterPro" id="IPR017853">
    <property type="entry name" value="GH"/>
</dbReference>
<evidence type="ECO:0000256" key="4">
    <source>
        <dbReference type="RuleBase" id="RU361153"/>
    </source>
</evidence>
<organism evidence="7 8">
    <name type="scientific">Coleophoma cylindrospora</name>
    <dbReference type="NCBI Taxonomy" id="1849047"/>
    <lineage>
        <taxon>Eukaryota</taxon>
        <taxon>Fungi</taxon>
        <taxon>Dikarya</taxon>
        <taxon>Ascomycota</taxon>
        <taxon>Pezizomycotina</taxon>
        <taxon>Leotiomycetes</taxon>
        <taxon>Helotiales</taxon>
        <taxon>Dermateaceae</taxon>
        <taxon>Coleophoma</taxon>
    </lineage>
</organism>
<dbReference type="Pfam" id="PF00150">
    <property type="entry name" value="Cellulase"/>
    <property type="match status" value="1"/>
</dbReference>
<protein>
    <recommendedName>
        <fullName evidence="6">Glycoside hydrolase family 5 domain-containing protein</fullName>
    </recommendedName>
</protein>
<name>A0A3D8R7G7_9HELO</name>
<comment type="similarity">
    <text evidence="1 4">Belongs to the glycosyl hydrolase 5 (cellulase A) family.</text>
</comment>
<evidence type="ECO:0000259" key="6">
    <source>
        <dbReference type="Pfam" id="PF00150"/>
    </source>
</evidence>
<evidence type="ECO:0000256" key="2">
    <source>
        <dbReference type="ARBA" id="ARBA00022801"/>
    </source>
</evidence>
<feature type="chain" id="PRO_5017785681" description="Glycoside hydrolase family 5 domain-containing protein" evidence="5">
    <location>
        <begin position="22"/>
        <end position="426"/>
    </location>
</feature>
<dbReference type="Gene3D" id="3.20.20.80">
    <property type="entry name" value="Glycosidases"/>
    <property type="match status" value="1"/>
</dbReference>
<dbReference type="PANTHER" id="PTHR31263">
    <property type="entry name" value="CELLULASE FAMILY PROTEIN (AFU_ORTHOLOGUE AFUA_5G14560)"/>
    <property type="match status" value="1"/>
</dbReference>
<dbReference type="Proteomes" id="UP000256645">
    <property type="component" value="Unassembled WGS sequence"/>
</dbReference>
<gene>
    <name evidence="7" type="ORF">BP6252_08794</name>
</gene>
<evidence type="ECO:0000313" key="8">
    <source>
        <dbReference type="Proteomes" id="UP000256645"/>
    </source>
</evidence>
<feature type="domain" description="Glycoside hydrolase family 5" evidence="6">
    <location>
        <begin position="76"/>
        <end position="379"/>
    </location>
</feature>
<accession>A0A3D8R7G7</accession>
<dbReference type="SUPFAM" id="SSF51445">
    <property type="entry name" value="(Trans)glycosidases"/>
    <property type="match status" value="1"/>
</dbReference>
<evidence type="ECO:0000256" key="3">
    <source>
        <dbReference type="ARBA" id="ARBA00023295"/>
    </source>
</evidence>
<proteinExistence type="inferred from homology"/>
<dbReference type="GO" id="GO:0000272">
    <property type="term" value="P:polysaccharide catabolic process"/>
    <property type="evidence" value="ECO:0007669"/>
    <property type="project" value="InterPro"/>
</dbReference>